<evidence type="ECO:0000259" key="9">
    <source>
        <dbReference type="PROSITE" id="PS50268"/>
    </source>
</evidence>
<dbReference type="PANTHER" id="PTHR24027">
    <property type="entry name" value="CADHERIN-23"/>
    <property type="match status" value="1"/>
</dbReference>
<feature type="domain" description="Cadherin" evidence="9">
    <location>
        <begin position="24"/>
        <end position="114"/>
    </location>
</feature>
<gene>
    <name evidence="11" type="primary">cdhr5.L</name>
</gene>
<evidence type="ECO:0000256" key="1">
    <source>
        <dbReference type="ARBA" id="ARBA00004370"/>
    </source>
</evidence>
<dbReference type="GO" id="GO:0034332">
    <property type="term" value="P:adherens junction organization"/>
    <property type="evidence" value="ECO:0007669"/>
    <property type="project" value="TreeGrafter"/>
</dbReference>
<evidence type="ECO:0000256" key="4">
    <source>
        <dbReference type="ARBA" id="ARBA00023136"/>
    </source>
</evidence>
<dbReference type="InterPro" id="IPR005468">
    <property type="entry name" value="Avidin/str"/>
</dbReference>
<dbReference type="KEGG" id="xla:108713483"/>
<feature type="compositionally biased region" description="Low complexity" evidence="6">
    <location>
        <begin position="445"/>
        <end position="870"/>
    </location>
</feature>
<accession>A0A8J1MY38</accession>
<comment type="subcellular location">
    <subcellularLocation>
        <location evidence="1">Membrane</location>
    </subcellularLocation>
</comment>
<dbReference type="GO" id="GO:0044331">
    <property type="term" value="P:cell-cell adhesion mediated by cadherin"/>
    <property type="evidence" value="ECO:0007669"/>
    <property type="project" value="TreeGrafter"/>
</dbReference>
<evidence type="ECO:0000256" key="2">
    <source>
        <dbReference type="ARBA" id="ARBA00022737"/>
    </source>
</evidence>
<evidence type="ECO:0000256" key="5">
    <source>
        <dbReference type="PROSITE-ProRule" id="PRU00043"/>
    </source>
</evidence>
<dbReference type="RefSeq" id="XP_041445915.1">
    <property type="nucleotide sequence ID" value="XM_041589981.1"/>
</dbReference>
<keyword evidence="2" id="KW-0677">Repeat</keyword>
<evidence type="ECO:0000256" key="8">
    <source>
        <dbReference type="SAM" id="SignalP"/>
    </source>
</evidence>
<dbReference type="AlphaFoldDB" id="A0A8J1MY38"/>
<feature type="region of interest" description="Disordered" evidence="6">
    <location>
        <begin position="443"/>
        <end position="878"/>
    </location>
</feature>
<evidence type="ECO:0000313" key="11">
    <source>
        <dbReference type="RefSeq" id="XP_041445915.1"/>
    </source>
</evidence>
<feature type="domain" description="Cadherin" evidence="9">
    <location>
        <begin position="251"/>
        <end position="341"/>
    </location>
</feature>
<dbReference type="GO" id="GO:0005509">
    <property type="term" value="F:calcium ion binding"/>
    <property type="evidence" value="ECO:0007669"/>
    <property type="project" value="UniProtKB-UniRule"/>
</dbReference>
<dbReference type="Gene3D" id="2.60.40.60">
    <property type="entry name" value="Cadherins"/>
    <property type="match status" value="4"/>
</dbReference>
<dbReference type="CDD" id="cd11304">
    <property type="entry name" value="Cadherin_repeat"/>
    <property type="match status" value="3"/>
</dbReference>
<dbReference type="Proteomes" id="UP000186698">
    <property type="component" value="Chromosome 4L"/>
</dbReference>
<protein>
    <submittedName>
        <fullName evidence="11">Cadherin-related family member 5 isoform X1</fullName>
    </submittedName>
</protein>
<dbReference type="GO" id="GO:0007156">
    <property type="term" value="P:homophilic cell adhesion via plasma membrane adhesion molecules"/>
    <property type="evidence" value="ECO:0007669"/>
    <property type="project" value="InterPro"/>
</dbReference>
<proteinExistence type="predicted"/>
<keyword evidence="4 7" id="KW-0472">Membrane</keyword>
<dbReference type="GO" id="GO:0009374">
    <property type="term" value="F:biotin binding"/>
    <property type="evidence" value="ECO:0007669"/>
    <property type="project" value="InterPro"/>
</dbReference>
<dbReference type="PRINTS" id="PR00205">
    <property type="entry name" value="CADHERIN"/>
</dbReference>
<dbReference type="InterPro" id="IPR015919">
    <property type="entry name" value="Cadherin-like_sf"/>
</dbReference>
<feature type="chain" id="PRO_5035245911" evidence="8">
    <location>
        <begin position="20"/>
        <end position="1091"/>
    </location>
</feature>
<dbReference type="PROSITE" id="PS51326">
    <property type="entry name" value="AVIDIN_2"/>
    <property type="match status" value="2"/>
</dbReference>
<dbReference type="GO" id="GO:0045296">
    <property type="term" value="F:cadherin binding"/>
    <property type="evidence" value="ECO:0007669"/>
    <property type="project" value="TreeGrafter"/>
</dbReference>
<dbReference type="SMART" id="SM00112">
    <property type="entry name" value="CA"/>
    <property type="match status" value="3"/>
</dbReference>
<dbReference type="OrthoDB" id="8958491at2759"/>
<feature type="region of interest" description="Disordered" evidence="6">
    <location>
        <begin position="917"/>
        <end position="950"/>
    </location>
</feature>
<dbReference type="GO" id="GO:0008013">
    <property type="term" value="F:beta-catenin binding"/>
    <property type="evidence" value="ECO:0007669"/>
    <property type="project" value="TreeGrafter"/>
</dbReference>
<keyword evidence="3 5" id="KW-0106">Calcium</keyword>
<evidence type="ECO:0000313" key="10">
    <source>
        <dbReference type="Proteomes" id="UP000186698"/>
    </source>
</evidence>
<keyword evidence="7" id="KW-1133">Transmembrane helix</keyword>
<name>A0A8J1MY38_XENLA</name>
<keyword evidence="7" id="KW-0812">Transmembrane</keyword>
<dbReference type="CTD" id="108713483"/>
<feature type="compositionally biased region" description="Acidic residues" evidence="6">
    <location>
        <begin position="937"/>
        <end position="948"/>
    </location>
</feature>
<dbReference type="GeneID" id="108713483"/>
<evidence type="ECO:0000256" key="7">
    <source>
        <dbReference type="SAM" id="Phobius"/>
    </source>
</evidence>
<feature type="transmembrane region" description="Helical" evidence="7">
    <location>
        <begin position="885"/>
        <end position="907"/>
    </location>
</feature>
<feature type="signal peptide" evidence="8">
    <location>
        <begin position="1"/>
        <end position="19"/>
    </location>
</feature>
<sequence>MGSILALIILLFIPIGCMAQECRVDQDRVQIAENNDPGYVVTTIHTDPDYTMIVFDNIEWFEIKGTELLLKKSLDYENQTTLDVALHCRRNDATVKITRVYVTVLNVNDNPPMFQKSTYDFNVLEDTKVNTAIGEAIEAQDLDLDTIFYVLTGPDQAAADHFRLTAINNPVILVNQPLDYDKYNYIQLILTARDTQSETATPSYTATATINIKILDVDNKPPQFLPCRNLGDICLNDGYTTKVTRTEKVTGALVLNPAPLYAIDGDTGINAAIVYSIVNGNTGGIFDVERVSGNITMTKAADTLGIVLLQIMAAQVDDGRKYALTTVQIDVVEKNNNPPTFEKKNYLGTIQAQSAIGTFVTDSSSPNKPLRVFAADEDFADKLNPYITYVIQGGPGFTVSRDGYITNNALFDSPATITFSVRARDTTTGEEDFTDVEVEITPSVPTTTVSTTTSTTPGQGTTTTTTSGSGTTTTTTPGTGTTTTTTPGTGTTTVASPGTGTTTTTTLGTGTTTSTTLGTGTTTTTSPGTGITTSTTHGTGTTSTISPGTGTTTMTSHGTGSTTTTSPGTGITTTTTSGTGTTTSTTSGTGTTTTTSPGTGTTTTTSPGTGTTTTMSPGTGTTTSTTPGTGTTTTRSPGTGTTTTISPGTGTTTTTSPGTGTTTTTSPGTGTTTSTTSGTGTTTTRSPGTGTTTITSPGTGTTTSTTPGTGTTTTTTPGTGTTITTTPGTGTTTTTTPGTGTTTTITPGTGTTTTTTPGTGTTTTTTPGTGTTTTTTPGTGTTTTTTPGTGTTTTTTPGTGTTTTTTPGTGTTTTTTPGTGTKTSIIPGTGPTKITTPGIGKPTTVSKATSKSPTGTTTDKSGTGTPQGPAGETGPGGDGYTATDMAALGATLGVLLALCLVGLGFLIHKQYGDQIRNRMSKSSGDDLGGSEDRTEQLIDDDDDADDNPDPGLVEVMPASISYDVDNSISKDPFVTDYLVLGAAAANLFANENPSNSPHAEKPEEGFDPDDKKEVKSILTKEFKDDPGYKSVWFREDASPEVVVIEGVEEGEADDGETEEGYNQEDDDDDDEDQLSPNFLEMNNDSNNFSQL</sequence>
<feature type="compositionally biased region" description="Polar residues" evidence="6">
    <location>
        <begin position="1074"/>
        <end position="1091"/>
    </location>
</feature>
<dbReference type="GO" id="GO:0005912">
    <property type="term" value="C:adherens junction"/>
    <property type="evidence" value="ECO:0007669"/>
    <property type="project" value="TreeGrafter"/>
</dbReference>
<dbReference type="GO" id="GO:0000902">
    <property type="term" value="P:cell morphogenesis"/>
    <property type="evidence" value="ECO:0007669"/>
    <property type="project" value="TreeGrafter"/>
</dbReference>
<dbReference type="PANTHER" id="PTHR24027:SF414">
    <property type="entry name" value="CADHERIN-RELATED FAMILY MEMBER 5 ISOFORM X1"/>
    <property type="match status" value="1"/>
</dbReference>
<dbReference type="SUPFAM" id="SSF49313">
    <property type="entry name" value="Cadherin-like"/>
    <property type="match status" value="4"/>
</dbReference>
<dbReference type="GO" id="GO:0016342">
    <property type="term" value="C:catenin complex"/>
    <property type="evidence" value="ECO:0007669"/>
    <property type="project" value="TreeGrafter"/>
</dbReference>
<feature type="domain" description="Cadherin" evidence="9">
    <location>
        <begin position="115"/>
        <end position="224"/>
    </location>
</feature>
<evidence type="ECO:0000256" key="6">
    <source>
        <dbReference type="SAM" id="MobiDB-lite"/>
    </source>
</evidence>
<keyword evidence="8" id="KW-0732">Signal</keyword>
<keyword evidence="10" id="KW-1185">Reference proteome</keyword>
<dbReference type="InterPro" id="IPR002126">
    <property type="entry name" value="Cadherin-like_dom"/>
</dbReference>
<feature type="region of interest" description="Disordered" evidence="6">
    <location>
        <begin position="989"/>
        <end position="1012"/>
    </location>
</feature>
<dbReference type="GO" id="GO:0016477">
    <property type="term" value="P:cell migration"/>
    <property type="evidence" value="ECO:0007669"/>
    <property type="project" value="TreeGrafter"/>
</dbReference>
<dbReference type="GO" id="GO:0016339">
    <property type="term" value="P:calcium-dependent cell-cell adhesion via plasma membrane cell adhesion molecules"/>
    <property type="evidence" value="ECO:0007669"/>
    <property type="project" value="TreeGrafter"/>
</dbReference>
<feature type="region of interest" description="Disordered" evidence="6">
    <location>
        <begin position="1039"/>
        <end position="1091"/>
    </location>
</feature>
<reference evidence="11" key="1">
    <citation type="submission" date="2025-08" db="UniProtKB">
        <authorList>
            <consortium name="RefSeq"/>
        </authorList>
    </citation>
    <scope>IDENTIFICATION</scope>
    <source>
        <strain evidence="11">J_2021</strain>
        <tissue evidence="11">Erythrocytes</tissue>
    </source>
</reference>
<organism evidence="10 11">
    <name type="scientific">Xenopus laevis</name>
    <name type="common">African clawed frog</name>
    <dbReference type="NCBI Taxonomy" id="8355"/>
    <lineage>
        <taxon>Eukaryota</taxon>
        <taxon>Metazoa</taxon>
        <taxon>Chordata</taxon>
        <taxon>Craniata</taxon>
        <taxon>Vertebrata</taxon>
        <taxon>Euteleostomi</taxon>
        <taxon>Amphibia</taxon>
        <taxon>Batrachia</taxon>
        <taxon>Anura</taxon>
        <taxon>Pipoidea</taxon>
        <taxon>Pipidae</taxon>
        <taxon>Xenopodinae</taxon>
        <taxon>Xenopus</taxon>
        <taxon>Xenopus</taxon>
    </lineage>
</organism>
<feature type="compositionally biased region" description="Acidic residues" evidence="6">
    <location>
        <begin position="1046"/>
        <end position="1073"/>
    </location>
</feature>
<dbReference type="PROSITE" id="PS50268">
    <property type="entry name" value="CADHERIN_2"/>
    <property type="match status" value="3"/>
</dbReference>
<dbReference type="InterPro" id="IPR039808">
    <property type="entry name" value="Cadherin"/>
</dbReference>
<dbReference type="GO" id="GO:0007043">
    <property type="term" value="P:cell-cell junction assembly"/>
    <property type="evidence" value="ECO:0007669"/>
    <property type="project" value="TreeGrafter"/>
</dbReference>
<feature type="compositionally biased region" description="Basic and acidic residues" evidence="6">
    <location>
        <begin position="998"/>
        <end position="1012"/>
    </location>
</feature>
<evidence type="ECO:0000256" key="3">
    <source>
        <dbReference type="ARBA" id="ARBA00022837"/>
    </source>
</evidence>